<dbReference type="EMBL" id="JAMTCJ010000002">
    <property type="protein sequence ID" value="MCP2175937.1"/>
    <property type="molecule type" value="Genomic_DNA"/>
</dbReference>
<protein>
    <submittedName>
        <fullName evidence="2">Uncharacterized protein</fullName>
    </submittedName>
</protein>
<keyword evidence="3" id="KW-1185">Reference proteome</keyword>
<keyword evidence="1" id="KW-0812">Transmembrane</keyword>
<evidence type="ECO:0000313" key="2">
    <source>
        <dbReference type="EMBL" id="MCP2175937.1"/>
    </source>
</evidence>
<evidence type="ECO:0000313" key="3">
    <source>
        <dbReference type="Proteomes" id="UP001206895"/>
    </source>
</evidence>
<feature type="transmembrane region" description="Helical" evidence="1">
    <location>
        <begin position="127"/>
        <end position="145"/>
    </location>
</feature>
<comment type="caution">
    <text evidence="2">The sequence shown here is derived from an EMBL/GenBank/DDBJ whole genome shotgun (WGS) entry which is preliminary data.</text>
</comment>
<organism evidence="2 3">
    <name type="scientific">Williamsia maris</name>
    <dbReference type="NCBI Taxonomy" id="72806"/>
    <lineage>
        <taxon>Bacteria</taxon>
        <taxon>Bacillati</taxon>
        <taxon>Actinomycetota</taxon>
        <taxon>Actinomycetes</taxon>
        <taxon>Mycobacteriales</taxon>
        <taxon>Nocardiaceae</taxon>
        <taxon>Williamsia</taxon>
    </lineage>
</organism>
<sequence length="154" mass="16486">MADPTPEQAREALDVVGRARADVSHEVGLPRWYWWAMAAGWVVLGIIGAFGPVWLTTVATIAFGAGHAAVASRILDGRHRTRGLQVSRAVADRRVPVAVIGMLLVLVAVTVVAAMALDTDGARHPELWSAVLVAAVIGFGGPEMLQTMRRWMKA</sequence>
<gene>
    <name evidence="2" type="ORF">LX13_001756</name>
</gene>
<feature type="transmembrane region" description="Helical" evidence="1">
    <location>
        <begin position="32"/>
        <end position="51"/>
    </location>
</feature>
<feature type="transmembrane region" description="Helical" evidence="1">
    <location>
        <begin position="57"/>
        <end position="75"/>
    </location>
</feature>
<reference evidence="2 3" key="1">
    <citation type="submission" date="2022-06" db="EMBL/GenBank/DDBJ databases">
        <title>Genomic Encyclopedia of Archaeal and Bacterial Type Strains, Phase II (KMG-II): from individual species to whole genera.</title>
        <authorList>
            <person name="Goeker M."/>
        </authorList>
    </citation>
    <scope>NUCLEOTIDE SEQUENCE [LARGE SCALE GENOMIC DNA]</scope>
    <source>
        <strain evidence="2 3">DSM 44693</strain>
    </source>
</reference>
<name>A0ABT1HDD3_9NOCA</name>
<dbReference type="RefSeq" id="WP_253660969.1">
    <property type="nucleotide sequence ID" value="NZ_BAAAJQ010000001.1"/>
</dbReference>
<evidence type="ECO:0000256" key="1">
    <source>
        <dbReference type="SAM" id="Phobius"/>
    </source>
</evidence>
<dbReference type="Proteomes" id="UP001206895">
    <property type="component" value="Unassembled WGS sequence"/>
</dbReference>
<keyword evidence="1" id="KW-1133">Transmembrane helix</keyword>
<accession>A0ABT1HDD3</accession>
<proteinExistence type="predicted"/>
<feature type="transmembrane region" description="Helical" evidence="1">
    <location>
        <begin position="95"/>
        <end position="115"/>
    </location>
</feature>
<keyword evidence="1" id="KW-0472">Membrane</keyword>